<dbReference type="InterPro" id="IPR011719">
    <property type="entry name" value="CHP02058"/>
</dbReference>
<dbReference type="EMBL" id="JAPJZI010000002">
    <property type="protein sequence ID" value="MDA5401194.1"/>
    <property type="molecule type" value="Genomic_DNA"/>
</dbReference>
<keyword evidence="2" id="KW-0342">GTP-binding</keyword>
<accession>A0A9X3UML7</accession>
<keyword evidence="1" id="KW-0547">Nucleotide-binding</keyword>
<dbReference type="InterPro" id="IPR037103">
    <property type="entry name" value="Tubulin/FtsZ-like_C"/>
</dbReference>
<proteinExistence type="predicted"/>
<name>A0A9X3UML7_9HYPH</name>
<dbReference type="AlphaFoldDB" id="A0A9X3UML7"/>
<dbReference type="PANTHER" id="PTHR34784:SF1">
    <property type="entry name" value="50S RIBOSOMAL PROTEIN L34"/>
    <property type="match status" value="1"/>
</dbReference>
<organism evidence="3 4">
    <name type="scientific">Hoeflea prorocentri</name>
    <dbReference type="NCBI Taxonomy" id="1922333"/>
    <lineage>
        <taxon>Bacteria</taxon>
        <taxon>Pseudomonadati</taxon>
        <taxon>Pseudomonadota</taxon>
        <taxon>Alphaproteobacteria</taxon>
        <taxon>Hyphomicrobiales</taxon>
        <taxon>Rhizobiaceae</taxon>
        <taxon>Hoeflea</taxon>
    </lineage>
</organism>
<dbReference type="RefSeq" id="WP_267993189.1">
    <property type="nucleotide sequence ID" value="NZ_JAPJZI010000002.1"/>
</dbReference>
<evidence type="ECO:0000256" key="1">
    <source>
        <dbReference type="ARBA" id="ARBA00022741"/>
    </source>
</evidence>
<protein>
    <submittedName>
        <fullName evidence="3">Lin0512 family protein</fullName>
    </submittedName>
</protein>
<evidence type="ECO:0000256" key="2">
    <source>
        <dbReference type="ARBA" id="ARBA00023134"/>
    </source>
</evidence>
<dbReference type="GO" id="GO:0005525">
    <property type="term" value="F:GTP binding"/>
    <property type="evidence" value="ECO:0007669"/>
    <property type="project" value="UniProtKB-KW"/>
</dbReference>
<keyword evidence="4" id="KW-1185">Reference proteome</keyword>
<dbReference type="Gene3D" id="3.30.1330.20">
    <property type="entry name" value="Tubulin/FtsZ, C-terminal domain"/>
    <property type="match status" value="1"/>
</dbReference>
<sequence length="123" mass="13163">MSDQKTLKRIMLEMGTGNALHSMDYTRAAIRAVEDATRHSSLTMFRSLGIDPDTMQIELTLAAREPEKINLDAVSKALPYGTVIPKAVKGGLNVMDETSGHPVVIVNAGLVVRVPLCSACAAV</sequence>
<dbReference type="PANTHER" id="PTHR34784">
    <property type="entry name" value="50S RIBOSOMAL PROTEIN L34"/>
    <property type="match status" value="1"/>
</dbReference>
<evidence type="ECO:0000313" key="3">
    <source>
        <dbReference type="EMBL" id="MDA5401194.1"/>
    </source>
</evidence>
<dbReference type="Pfam" id="PF09585">
    <property type="entry name" value="Lin0512_fam"/>
    <property type="match status" value="1"/>
</dbReference>
<gene>
    <name evidence="3" type="ORF">OQ273_21660</name>
</gene>
<comment type="caution">
    <text evidence="3">The sequence shown here is derived from an EMBL/GenBank/DDBJ whole genome shotgun (WGS) entry which is preliminary data.</text>
</comment>
<dbReference type="Proteomes" id="UP001151234">
    <property type="component" value="Unassembled WGS sequence"/>
</dbReference>
<evidence type="ECO:0000313" key="4">
    <source>
        <dbReference type="Proteomes" id="UP001151234"/>
    </source>
</evidence>
<reference evidence="3" key="1">
    <citation type="submission" date="2022-11" db="EMBL/GenBank/DDBJ databases">
        <title>Draft genome sequence of Hoeflea poritis E7-10 and Hoeflea prorocentri PM5-8, separated from scleractinian coral Porites lutea and marine dinoflagellate.</title>
        <authorList>
            <person name="Zhang G."/>
            <person name="Wei Q."/>
            <person name="Cai L."/>
        </authorList>
    </citation>
    <scope>NUCLEOTIDE SEQUENCE</scope>
    <source>
        <strain evidence="3">PM5-8</strain>
    </source>
</reference>